<gene>
    <name evidence="1" type="ORF">METZ01_LOCUS156867</name>
</gene>
<evidence type="ECO:0000313" key="1">
    <source>
        <dbReference type="EMBL" id="SVB04013.1"/>
    </source>
</evidence>
<name>A0A382ASK6_9ZZZZ</name>
<organism evidence="1">
    <name type="scientific">marine metagenome</name>
    <dbReference type="NCBI Taxonomy" id="408172"/>
    <lineage>
        <taxon>unclassified sequences</taxon>
        <taxon>metagenomes</taxon>
        <taxon>ecological metagenomes</taxon>
    </lineage>
</organism>
<accession>A0A382ASK6</accession>
<protein>
    <submittedName>
        <fullName evidence="1">Uncharacterized protein</fullName>
    </submittedName>
</protein>
<reference evidence="1" key="1">
    <citation type="submission" date="2018-05" db="EMBL/GenBank/DDBJ databases">
        <authorList>
            <person name="Lanie J.A."/>
            <person name="Ng W.-L."/>
            <person name="Kazmierczak K.M."/>
            <person name="Andrzejewski T.M."/>
            <person name="Davidsen T.M."/>
            <person name="Wayne K.J."/>
            <person name="Tettelin H."/>
            <person name="Glass J.I."/>
            <person name="Rusch D."/>
            <person name="Podicherti R."/>
            <person name="Tsui H.-C.T."/>
            <person name="Winkler M.E."/>
        </authorList>
    </citation>
    <scope>NUCLEOTIDE SEQUENCE</scope>
</reference>
<dbReference type="EMBL" id="UINC01026481">
    <property type="protein sequence ID" value="SVB04013.1"/>
    <property type="molecule type" value="Genomic_DNA"/>
</dbReference>
<dbReference type="AlphaFoldDB" id="A0A382ASK6"/>
<proteinExistence type="predicted"/>
<sequence>MLEYVLIISMGMQNVLGGMPSTNSYQELLIPMDSREHCESKVEDFSGLDIVINGYQLFLNAECLPGYDYQEPDLETYRDCHESPQSSLPKHCKGVEFLDDSDEQG</sequence>